<dbReference type="Proteomes" id="UP000449547">
    <property type="component" value="Unassembled WGS sequence"/>
</dbReference>
<dbReference type="RefSeq" id="XP_034013275.1">
    <property type="nucleotide sequence ID" value="XM_034154548.1"/>
</dbReference>
<protein>
    <recommendedName>
        <fullName evidence="4">Securin</fullName>
    </recommendedName>
</protein>
<dbReference type="EMBL" id="SWFT01000059">
    <property type="protein sequence ID" value="KAA8904369.1"/>
    <property type="molecule type" value="Genomic_DNA"/>
</dbReference>
<dbReference type="OrthoDB" id="4093331at2759"/>
<proteinExistence type="predicted"/>
<feature type="region of interest" description="Disordered" evidence="1">
    <location>
        <begin position="132"/>
        <end position="170"/>
    </location>
</feature>
<dbReference type="AlphaFoldDB" id="A0A642USC7"/>
<gene>
    <name evidence="2" type="ORF">DIURU_001950</name>
</gene>
<organism evidence="2 3">
    <name type="scientific">Diutina rugosa</name>
    <name type="common">Yeast</name>
    <name type="synonym">Candida rugosa</name>
    <dbReference type="NCBI Taxonomy" id="5481"/>
    <lineage>
        <taxon>Eukaryota</taxon>
        <taxon>Fungi</taxon>
        <taxon>Dikarya</taxon>
        <taxon>Ascomycota</taxon>
        <taxon>Saccharomycotina</taxon>
        <taxon>Pichiomycetes</taxon>
        <taxon>Debaryomycetaceae</taxon>
        <taxon>Diutina</taxon>
    </lineage>
</organism>
<comment type="caution">
    <text evidence="2">The sequence shown here is derived from an EMBL/GenBank/DDBJ whole genome shotgun (WGS) entry which is preliminary data.</text>
</comment>
<accession>A0A642USC7</accession>
<reference evidence="2 3" key="1">
    <citation type="submission" date="2019-07" db="EMBL/GenBank/DDBJ databases">
        <title>Genome assembly of two rare yeast pathogens: Diutina rugosa and Trichomonascus ciferrii.</title>
        <authorList>
            <person name="Mixao V."/>
            <person name="Saus E."/>
            <person name="Hansen A."/>
            <person name="Lass-Flor C."/>
            <person name="Gabaldon T."/>
        </authorList>
    </citation>
    <scope>NUCLEOTIDE SEQUENCE [LARGE SCALE GENOMIC DNA]</scope>
    <source>
        <strain evidence="2 3">CBS 613</strain>
    </source>
</reference>
<feature type="region of interest" description="Disordered" evidence="1">
    <location>
        <begin position="219"/>
        <end position="242"/>
    </location>
</feature>
<evidence type="ECO:0000313" key="2">
    <source>
        <dbReference type="EMBL" id="KAA8904369.1"/>
    </source>
</evidence>
<evidence type="ECO:0000313" key="3">
    <source>
        <dbReference type="Proteomes" id="UP000449547"/>
    </source>
</evidence>
<evidence type="ECO:0008006" key="4">
    <source>
        <dbReference type="Google" id="ProtNLM"/>
    </source>
</evidence>
<evidence type="ECO:0000256" key="1">
    <source>
        <dbReference type="SAM" id="MobiDB-lite"/>
    </source>
</evidence>
<dbReference type="GeneID" id="54780601"/>
<feature type="region of interest" description="Disordered" evidence="1">
    <location>
        <begin position="1"/>
        <end position="58"/>
    </location>
</feature>
<sequence>MNQENAGAPARPTNGSTKSKRLALNAKDPNQIRSSLLRAKSTLTEGAPESKSLSSRLPLNNLEGTTVRAPPILTKANSTLGFIHKPDISVRKSVTKRSLKLRKLKHDYIGAVKAYRGRELVPENSVSDDLVKRLFPPKSPVGPLEHTERTKQLHSSNIQTSKENHGDPIKRNVMMESRDMDQPVEFIPTETPPQYIPEGLEPLTPHDINRLGAIQSDLTFDEPESPCPQVGLTHNELNDLLE</sequence>
<keyword evidence="3" id="KW-1185">Reference proteome</keyword>
<dbReference type="VEuPathDB" id="FungiDB:DIURU_001950"/>
<name>A0A642USC7_DIURU</name>